<protein>
    <submittedName>
        <fullName evidence="1">Uncharacterized protein</fullName>
    </submittedName>
</protein>
<reference evidence="1" key="1">
    <citation type="journal article" date="2021" name="Open Biol.">
        <title>Shared evolutionary footprints suggest mitochondrial oxidative damage underlies multiple complex I losses in fungi.</title>
        <authorList>
            <person name="Schikora-Tamarit M.A."/>
            <person name="Marcet-Houben M."/>
            <person name="Nosek J."/>
            <person name="Gabaldon T."/>
        </authorList>
    </citation>
    <scope>NUCLEOTIDE SEQUENCE</scope>
    <source>
        <strain evidence="1">CBS6075</strain>
    </source>
</reference>
<dbReference type="Proteomes" id="UP000769157">
    <property type="component" value="Unassembled WGS sequence"/>
</dbReference>
<dbReference type="RefSeq" id="XP_046058907.1">
    <property type="nucleotide sequence ID" value="XM_046207221.1"/>
</dbReference>
<dbReference type="GeneID" id="70237945"/>
<gene>
    <name evidence="1" type="ORF">OGAPHI_005981</name>
</gene>
<sequence length="141" mass="15944">MDQSILTVFRVHANLFRTISNLIDDRKFQNCTNNVAQNSKFTLSSFNRSRTEPSSRSSCHSAIWKLSPLLLLEAFNFINAPAESPATRTWMSTLPFIVLSSPLIHGTLPSKVMDLPSFSRATLDLRRKYIVAFMIGDETFS</sequence>
<name>A0A9P8T0I4_9ASCO</name>
<dbReference type="EMBL" id="JAEUBE010000414">
    <property type="protein sequence ID" value="KAH3661803.1"/>
    <property type="molecule type" value="Genomic_DNA"/>
</dbReference>
<accession>A0A9P8T0I4</accession>
<dbReference type="AlphaFoldDB" id="A0A9P8T0I4"/>
<keyword evidence="2" id="KW-1185">Reference proteome</keyword>
<evidence type="ECO:0000313" key="2">
    <source>
        <dbReference type="Proteomes" id="UP000769157"/>
    </source>
</evidence>
<evidence type="ECO:0000313" key="1">
    <source>
        <dbReference type="EMBL" id="KAH3661803.1"/>
    </source>
</evidence>
<comment type="caution">
    <text evidence="1">The sequence shown here is derived from an EMBL/GenBank/DDBJ whole genome shotgun (WGS) entry which is preliminary data.</text>
</comment>
<reference evidence="1" key="2">
    <citation type="submission" date="2021-01" db="EMBL/GenBank/DDBJ databases">
        <authorList>
            <person name="Schikora-Tamarit M.A."/>
        </authorList>
    </citation>
    <scope>NUCLEOTIDE SEQUENCE</scope>
    <source>
        <strain evidence="1">CBS6075</strain>
    </source>
</reference>
<organism evidence="1 2">
    <name type="scientific">Ogataea philodendri</name>
    <dbReference type="NCBI Taxonomy" id="1378263"/>
    <lineage>
        <taxon>Eukaryota</taxon>
        <taxon>Fungi</taxon>
        <taxon>Dikarya</taxon>
        <taxon>Ascomycota</taxon>
        <taxon>Saccharomycotina</taxon>
        <taxon>Pichiomycetes</taxon>
        <taxon>Pichiales</taxon>
        <taxon>Pichiaceae</taxon>
        <taxon>Ogataea</taxon>
    </lineage>
</organism>
<proteinExistence type="predicted"/>